<dbReference type="EMBL" id="BSYJ01000006">
    <property type="protein sequence ID" value="GMG88326.1"/>
    <property type="molecule type" value="Genomic_DNA"/>
</dbReference>
<feature type="short sequence motif" description="HXTX 2" evidence="2">
    <location>
        <begin position="136"/>
        <end position="139"/>
    </location>
</feature>
<organism evidence="3 4">
    <name type="scientific">Biformimicrobium ophioploci</name>
    <dbReference type="NCBI Taxonomy" id="3036711"/>
    <lineage>
        <taxon>Bacteria</taxon>
        <taxon>Pseudomonadati</taxon>
        <taxon>Pseudomonadota</taxon>
        <taxon>Gammaproteobacteria</taxon>
        <taxon>Cellvibrionales</taxon>
        <taxon>Microbulbiferaceae</taxon>
        <taxon>Biformimicrobium</taxon>
    </lineage>
</organism>
<dbReference type="Proteomes" id="UP001224392">
    <property type="component" value="Unassembled WGS sequence"/>
</dbReference>
<sequence length="191" mass="21166">MQKKSGGQLRLFVALELPGSLHTYLDAVCSALRASIGHSKDIRWSKQANQHLTMCFLGETEPGLLPGLCGELDAIASQHDCFGGEIFRVCSFPDAKSPIIAAELESNPDMERLHMDCGRLLSLVGRPPERRRFRPHITLARCRRRLREPPLLPAAQNVYFDQLVLVASELTPGGSIYTPIERWPLGPATPN</sequence>
<comment type="caution">
    <text evidence="3">The sequence shown here is derived from an EMBL/GenBank/DDBJ whole genome shotgun (WGS) entry which is preliminary data.</text>
</comment>
<dbReference type="InterPro" id="IPR004175">
    <property type="entry name" value="RNA_CPDase"/>
</dbReference>
<reference evidence="3 4" key="1">
    <citation type="submission" date="2023-04" db="EMBL/GenBank/DDBJ databases">
        <title>Marinobulbifer ophiurae gen. nov., sp. Nov., isolate from tissue of brittle star Ophioplocus japonicus.</title>
        <authorList>
            <person name="Kawano K."/>
            <person name="Sawayama S."/>
            <person name="Nakagawa S."/>
        </authorList>
    </citation>
    <scope>NUCLEOTIDE SEQUENCE [LARGE SCALE GENOMIC DNA]</scope>
    <source>
        <strain evidence="3 4">NKW57</strain>
    </source>
</reference>
<dbReference type="HAMAP" id="MF_01940">
    <property type="entry name" value="RNA_CPDase"/>
    <property type="match status" value="1"/>
</dbReference>
<dbReference type="NCBIfam" id="TIGR02258">
    <property type="entry name" value="2_5_ligase"/>
    <property type="match status" value="1"/>
</dbReference>
<dbReference type="Pfam" id="PF13563">
    <property type="entry name" value="2_5_RNA_ligase2"/>
    <property type="match status" value="1"/>
</dbReference>
<comment type="function">
    <text evidence="2">Hydrolyzes RNA 2',3'-cyclic phosphodiester to an RNA 2'-phosphomonoester.</text>
</comment>
<name>A0ABQ6M1U7_9GAMM</name>
<gene>
    <name evidence="3" type="primary">thpR</name>
    <name evidence="3" type="ORF">MNKW57_26470</name>
</gene>
<comment type="similarity">
    <text evidence="2">Belongs to the 2H phosphoesterase superfamily. ThpR family.</text>
</comment>
<evidence type="ECO:0000313" key="4">
    <source>
        <dbReference type="Proteomes" id="UP001224392"/>
    </source>
</evidence>
<dbReference type="RefSeq" id="WP_285764940.1">
    <property type="nucleotide sequence ID" value="NZ_BSYJ01000006.1"/>
</dbReference>
<dbReference type="PANTHER" id="PTHR35561">
    <property type="entry name" value="RNA 2',3'-CYCLIC PHOSPHODIESTERASE"/>
    <property type="match status" value="1"/>
</dbReference>
<evidence type="ECO:0000256" key="2">
    <source>
        <dbReference type="HAMAP-Rule" id="MF_01940"/>
    </source>
</evidence>
<dbReference type="PANTHER" id="PTHR35561:SF1">
    <property type="entry name" value="RNA 2',3'-CYCLIC PHOSPHODIESTERASE"/>
    <property type="match status" value="1"/>
</dbReference>
<dbReference type="EC" id="3.1.4.58" evidence="2"/>
<feature type="short sequence motif" description="HXTX 1" evidence="2">
    <location>
        <begin position="51"/>
        <end position="54"/>
    </location>
</feature>
<evidence type="ECO:0000256" key="1">
    <source>
        <dbReference type="ARBA" id="ARBA00022801"/>
    </source>
</evidence>
<dbReference type="SUPFAM" id="SSF55144">
    <property type="entry name" value="LigT-like"/>
    <property type="match status" value="1"/>
</dbReference>
<comment type="catalytic activity">
    <reaction evidence="2">
        <text>a 3'-end 2',3'-cyclophospho-ribonucleotide-RNA + H2O = a 3'-end 2'-phospho-ribonucleotide-RNA + H(+)</text>
        <dbReference type="Rhea" id="RHEA:11828"/>
        <dbReference type="Rhea" id="RHEA-COMP:10464"/>
        <dbReference type="Rhea" id="RHEA-COMP:17353"/>
        <dbReference type="ChEBI" id="CHEBI:15377"/>
        <dbReference type="ChEBI" id="CHEBI:15378"/>
        <dbReference type="ChEBI" id="CHEBI:83064"/>
        <dbReference type="ChEBI" id="CHEBI:173113"/>
        <dbReference type="EC" id="3.1.4.58"/>
    </reaction>
</comment>
<protein>
    <recommendedName>
        <fullName evidence="2">RNA 2',3'-cyclic phosphodiesterase</fullName>
        <shortName evidence="2">RNA 2',3'-CPDase</shortName>
        <ecNumber evidence="2">3.1.4.58</ecNumber>
    </recommendedName>
</protein>
<dbReference type="Gene3D" id="3.90.1140.10">
    <property type="entry name" value="Cyclic phosphodiesterase"/>
    <property type="match status" value="1"/>
</dbReference>
<feature type="active site" description="Proton donor" evidence="2">
    <location>
        <position position="51"/>
    </location>
</feature>
<proteinExistence type="inferred from homology"/>
<feature type="active site" description="Proton acceptor" evidence="2">
    <location>
        <position position="136"/>
    </location>
</feature>
<dbReference type="InterPro" id="IPR009097">
    <property type="entry name" value="Cyclic_Pdiesterase"/>
</dbReference>
<keyword evidence="4" id="KW-1185">Reference proteome</keyword>
<accession>A0ABQ6M1U7</accession>
<evidence type="ECO:0000313" key="3">
    <source>
        <dbReference type="EMBL" id="GMG88326.1"/>
    </source>
</evidence>
<keyword evidence="1 2" id="KW-0378">Hydrolase</keyword>